<comment type="caution">
    <text evidence="1">The sequence shown here is derived from an EMBL/GenBank/DDBJ whole genome shotgun (WGS) entry which is preliminary data.</text>
</comment>
<evidence type="ECO:0000313" key="1">
    <source>
        <dbReference type="EMBL" id="KAH3702424.1"/>
    </source>
</evidence>
<proteinExistence type="predicted"/>
<dbReference type="EMBL" id="JAIWYP010000015">
    <property type="protein sequence ID" value="KAH3702424.1"/>
    <property type="molecule type" value="Genomic_DNA"/>
</dbReference>
<accession>A0A9D4BNA6</accession>
<reference evidence="1" key="2">
    <citation type="submission" date="2020-11" db="EMBL/GenBank/DDBJ databases">
        <authorList>
            <person name="McCartney M.A."/>
            <person name="Auch B."/>
            <person name="Kono T."/>
            <person name="Mallez S."/>
            <person name="Becker A."/>
            <person name="Gohl D.M."/>
            <person name="Silverstein K.A.T."/>
            <person name="Koren S."/>
            <person name="Bechman K.B."/>
            <person name="Herman A."/>
            <person name="Abrahante J.E."/>
            <person name="Garbe J."/>
        </authorList>
    </citation>
    <scope>NUCLEOTIDE SEQUENCE</scope>
    <source>
        <strain evidence="1">Duluth1</strain>
        <tissue evidence="1">Whole animal</tissue>
    </source>
</reference>
<dbReference type="Proteomes" id="UP000828390">
    <property type="component" value="Unassembled WGS sequence"/>
</dbReference>
<evidence type="ECO:0000313" key="2">
    <source>
        <dbReference type="Proteomes" id="UP000828390"/>
    </source>
</evidence>
<dbReference type="AlphaFoldDB" id="A0A9D4BNA6"/>
<keyword evidence="2" id="KW-1185">Reference proteome</keyword>
<reference evidence="1" key="1">
    <citation type="journal article" date="2019" name="bioRxiv">
        <title>The Genome of the Zebra Mussel, Dreissena polymorpha: A Resource for Invasive Species Research.</title>
        <authorList>
            <person name="McCartney M.A."/>
            <person name="Auch B."/>
            <person name="Kono T."/>
            <person name="Mallez S."/>
            <person name="Zhang Y."/>
            <person name="Obille A."/>
            <person name="Becker A."/>
            <person name="Abrahante J.E."/>
            <person name="Garbe J."/>
            <person name="Badalamenti J.P."/>
            <person name="Herman A."/>
            <person name="Mangelson H."/>
            <person name="Liachko I."/>
            <person name="Sullivan S."/>
            <person name="Sone E.D."/>
            <person name="Koren S."/>
            <person name="Silverstein K.A.T."/>
            <person name="Beckman K.B."/>
            <person name="Gohl D.M."/>
        </authorList>
    </citation>
    <scope>NUCLEOTIDE SEQUENCE</scope>
    <source>
        <strain evidence="1">Duluth1</strain>
        <tissue evidence="1">Whole animal</tissue>
    </source>
</reference>
<sequence length="54" mass="6278">MRITNEIVQFLERDDNSRQLAGKGDAVKVGNTKSKKQKRVLNDYLYNLHLKFLA</sequence>
<name>A0A9D4BNA6_DREPO</name>
<gene>
    <name evidence="1" type="ORF">DPMN_077441</name>
</gene>
<organism evidence="1 2">
    <name type="scientific">Dreissena polymorpha</name>
    <name type="common">Zebra mussel</name>
    <name type="synonym">Mytilus polymorpha</name>
    <dbReference type="NCBI Taxonomy" id="45954"/>
    <lineage>
        <taxon>Eukaryota</taxon>
        <taxon>Metazoa</taxon>
        <taxon>Spiralia</taxon>
        <taxon>Lophotrochozoa</taxon>
        <taxon>Mollusca</taxon>
        <taxon>Bivalvia</taxon>
        <taxon>Autobranchia</taxon>
        <taxon>Heteroconchia</taxon>
        <taxon>Euheterodonta</taxon>
        <taxon>Imparidentia</taxon>
        <taxon>Neoheterodontei</taxon>
        <taxon>Myida</taxon>
        <taxon>Dreissenoidea</taxon>
        <taxon>Dreissenidae</taxon>
        <taxon>Dreissena</taxon>
    </lineage>
</organism>
<protein>
    <submittedName>
        <fullName evidence="1">Uncharacterized protein</fullName>
    </submittedName>
</protein>